<evidence type="ECO:0000256" key="2">
    <source>
        <dbReference type="ARBA" id="ARBA00022448"/>
    </source>
</evidence>
<dbReference type="SUPFAM" id="SSF103473">
    <property type="entry name" value="MFS general substrate transporter"/>
    <property type="match status" value="1"/>
</dbReference>
<dbReference type="Gene3D" id="1.20.1250.20">
    <property type="entry name" value="MFS general substrate transporter like domains"/>
    <property type="match status" value="1"/>
</dbReference>
<proteinExistence type="predicted"/>
<organism evidence="9 10">
    <name type="scientific">Candidatus Dormiibacter inghamiae</name>
    <dbReference type="NCBI Taxonomy" id="3127013"/>
    <lineage>
        <taxon>Bacteria</taxon>
        <taxon>Bacillati</taxon>
        <taxon>Candidatus Dormiibacterota</taxon>
        <taxon>Candidatus Dormibacteria</taxon>
        <taxon>Candidatus Dormibacterales</taxon>
        <taxon>Candidatus Dormibacteraceae</taxon>
        <taxon>Candidatus Dormiibacter</taxon>
    </lineage>
</organism>
<reference evidence="9 10" key="1">
    <citation type="submission" date="2020-10" db="EMBL/GenBank/DDBJ databases">
        <title>Ca. Dormibacterota MAGs.</title>
        <authorList>
            <person name="Montgomery K."/>
        </authorList>
    </citation>
    <scope>NUCLEOTIDE SEQUENCE [LARGE SCALE GENOMIC DNA]</scope>
    <source>
        <strain evidence="9">SC8811_S16_3</strain>
    </source>
</reference>
<gene>
    <name evidence="9" type="ORF">JF888_14755</name>
</gene>
<feature type="transmembrane region" description="Helical" evidence="7">
    <location>
        <begin position="155"/>
        <end position="175"/>
    </location>
</feature>
<evidence type="ECO:0000313" key="9">
    <source>
        <dbReference type="EMBL" id="MBJ7604422.1"/>
    </source>
</evidence>
<comment type="subcellular location">
    <subcellularLocation>
        <location evidence="1">Cell membrane</location>
        <topology evidence="1">Multi-pass membrane protein</topology>
    </subcellularLocation>
</comment>
<name>A0A934KC11_9BACT</name>
<feature type="transmembrane region" description="Helical" evidence="7">
    <location>
        <begin position="299"/>
        <end position="322"/>
    </location>
</feature>
<accession>A0A934KC11</accession>
<dbReference type="Proteomes" id="UP000620075">
    <property type="component" value="Unassembled WGS sequence"/>
</dbReference>
<keyword evidence="6 7" id="KW-0472">Membrane</keyword>
<dbReference type="GO" id="GO:0022857">
    <property type="term" value="F:transmembrane transporter activity"/>
    <property type="evidence" value="ECO:0007669"/>
    <property type="project" value="InterPro"/>
</dbReference>
<evidence type="ECO:0000313" key="10">
    <source>
        <dbReference type="Proteomes" id="UP000620075"/>
    </source>
</evidence>
<feature type="transmembrane region" description="Helical" evidence="7">
    <location>
        <begin position="66"/>
        <end position="85"/>
    </location>
</feature>
<dbReference type="RefSeq" id="WP_338182040.1">
    <property type="nucleotide sequence ID" value="NZ_JAEKNQ010000057.1"/>
</dbReference>
<evidence type="ECO:0000256" key="3">
    <source>
        <dbReference type="ARBA" id="ARBA00022475"/>
    </source>
</evidence>
<dbReference type="InterPro" id="IPR036259">
    <property type="entry name" value="MFS_trans_sf"/>
</dbReference>
<dbReference type="PANTHER" id="PTHR42718">
    <property type="entry name" value="MAJOR FACILITATOR SUPERFAMILY MULTIDRUG TRANSPORTER MFSC"/>
    <property type="match status" value="1"/>
</dbReference>
<feature type="transmembrane region" description="Helical" evidence="7">
    <location>
        <begin position="196"/>
        <end position="219"/>
    </location>
</feature>
<dbReference type="Pfam" id="PF07690">
    <property type="entry name" value="MFS_1"/>
    <property type="match status" value="1"/>
</dbReference>
<feature type="transmembrane region" description="Helical" evidence="7">
    <location>
        <begin position="225"/>
        <end position="242"/>
    </location>
</feature>
<dbReference type="Gene3D" id="1.20.1720.10">
    <property type="entry name" value="Multidrug resistance protein D"/>
    <property type="match status" value="1"/>
</dbReference>
<feature type="transmembrane region" description="Helical" evidence="7">
    <location>
        <begin position="424"/>
        <end position="443"/>
    </location>
</feature>
<evidence type="ECO:0000256" key="5">
    <source>
        <dbReference type="ARBA" id="ARBA00022989"/>
    </source>
</evidence>
<dbReference type="AlphaFoldDB" id="A0A934KC11"/>
<dbReference type="PANTHER" id="PTHR42718:SF46">
    <property type="entry name" value="BLR6921 PROTEIN"/>
    <property type="match status" value="1"/>
</dbReference>
<keyword evidence="2" id="KW-0813">Transport</keyword>
<keyword evidence="5 7" id="KW-1133">Transmembrane helix</keyword>
<feature type="transmembrane region" description="Helical" evidence="7">
    <location>
        <begin position="31"/>
        <end position="54"/>
    </location>
</feature>
<dbReference type="InterPro" id="IPR020846">
    <property type="entry name" value="MFS_dom"/>
</dbReference>
<dbReference type="EMBL" id="JAEKNQ010000057">
    <property type="protein sequence ID" value="MBJ7604422.1"/>
    <property type="molecule type" value="Genomic_DNA"/>
</dbReference>
<dbReference type="GO" id="GO:0005886">
    <property type="term" value="C:plasma membrane"/>
    <property type="evidence" value="ECO:0007669"/>
    <property type="project" value="UniProtKB-SubCell"/>
</dbReference>
<evidence type="ECO:0000259" key="8">
    <source>
        <dbReference type="PROSITE" id="PS50850"/>
    </source>
</evidence>
<feature type="transmembrane region" description="Helical" evidence="7">
    <location>
        <begin position="262"/>
        <end position="287"/>
    </location>
</feature>
<keyword evidence="4 7" id="KW-0812">Transmembrane</keyword>
<evidence type="ECO:0000256" key="1">
    <source>
        <dbReference type="ARBA" id="ARBA00004651"/>
    </source>
</evidence>
<protein>
    <submittedName>
        <fullName evidence="9">MFS transporter</fullName>
    </submittedName>
</protein>
<dbReference type="InterPro" id="IPR011701">
    <property type="entry name" value="MFS"/>
</dbReference>
<comment type="caution">
    <text evidence="9">The sequence shown here is derived from an EMBL/GenBank/DDBJ whole genome shotgun (WGS) entry which is preliminary data.</text>
</comment>
<evidence type="ECO:0000256" key="7">
    <source>
        <dbReference type="SAM" id="Phobius"/>
    </source>
</evidence>
<evidence type="ECO:0000256" key="4">
    <source>
        <dbReference type="ARBA" id="ARBA00022692"/>
    </source>
</evidence>
<feature type="domain" description="Major facilitator superfamily (MFS) profile" evidence="8">
    <location>
        <begin position="1"/>
        <end position="445"/>
    </location>
</feature>
<keyword evidence="3" id="KW-1003">Cell membrane</keyword>
<feature type="transmembrane region" description="Helical" evidence="7">
    <location>
        <begin position="123"/>
        <end position="143"/>
    </location>
</feature>
<dbReference type="PROSITE" id="PS50850">
    <property type="entry name" value="MFS"/>
    <property type="match status" value="1"/>
</dbReference>
<sequence>MGSVLVGTLLNPLNSSMIAVALLSLGRSFGVSIATATWLISGFYLGGAIGMPLMGRLADLFGPRRVFSLGLVLVGLTGAAAPLAPSFGWLLAIRVAQAFGTATAYPAGLAIMRARDRRDRPPVAALGALAVAASVSAALGPILGGSLIALAGWPAIFLVNVPVTAVGLVLTRIWLPPDPAERYGTGEASRGRWGGLWSLDIPGVVLFSVFLTSLLGFLLSLSGRRLWPLLVLAVPAAILLLWREQRVGAPFLDVRLLAANRLLVGVYAQFAAVNLVFYSVFFGLPLWLEETRRLAPETVGLILLPVAGVGVLATPVAGRVIARSGPRPALVAGSSLLLGGSLLLLFFGASTPLTVLLLVGAVLGVPNGFNNLGLQAILYKAAPAAQIGAAGGLFQTFRYLGATLSTVTIGLVFGRGATSEGLHTLALVIATVSLLLLLASVWARRGPAAAERD</sequence>
<evidence type="ECO:0000256" key="6">
    <source>
        <dbReference type="ARBA" id="ARBA00023136"/>
    </source>
</evidence>